<dbReference type="InterPro" id="IPR036101">
    <property type="entry name" value="CarD-like/TRCF_RID_sf"/>
</dbReference>
<dbReference type="Pfam" id="PF00270">
    <property type="entry name" value="DEAD"/>
    <property type="match status" value="1"/>
</dbReference>
<comment type="caution">
    <text evidence="12">The sequence shown here is derived from an EMBL/GenBank/DDBJ whole genome shotgun (WGS) entry which is preliminary data.</text>
</comment>
<evidence type="ECO:0000313" key="12">
    <source>
        <dbReference type="EMBL" id="GAA4021473.1"/>
    </source>
</evidence>
<name>A0ABP7T5R0_9SPHN</name>
<dbReference type="Gene3D" id="3.30.2060.10">
    <property type="entry name" value="Penicillin-binding protein 1b domain"/>
    <property type="match status" value="1"/>
</dbReference>
<dbReference type="SMART" id="SM00490">
    <property type="entry name" value="HELICc"/>
    <property type="match status" value="1"/>
</dbReference>
<comment type="similarity">
    <text evidence="9">In the C-terminal section; belongs to the helicase family. RecG subfamily.</text>
</comment>
<proteinExistence type="inferred from homology"/>
<evidence type="ECO:0000256" key="3">
    <source>
        <dbReference type="ARBA" id="ARBA00022763"/>
    </source>
</evidence>
<dbReference type="SUPFAM" id="SSF52540">
    <property type="entry name" value="P-loop containing nucleoside triphosphate hydrolases"/>
    <property type="match status" value="3"/>
</dbReference>
<dbReference type="Pfam" id="PF02559">
    <property type="entry name" value="CarD_TRCF_RID"/>
    <property type="match status" value="1"/>
</dbReference>
<dbReference type="HAMAP" id="MF_00969">
    <property type="entry name" value="TRCF"/>
    <property type="match status" value="1"/>
</dbReference>
<keyword evidence="13" id="KW-1185">Reference proteome</keyword>
<keyword evidence="6 9" id="KW-0067">ATP-binding</keyword>
<evidence type="ECO:0000256" key="5">
    <source>
        <dbReference type="ARBA" id="ARBA00022806"/>
    </source>
</evidence>
<keyword evidence="4 9" id="KW-0378">Hydrolase</keyword>
<dbReference type="Pfam" id="PF17757">
    <property type="entry name" value="UvrB_inter"/>
    <property type="match status" value="1"/>
</dbReference>
<dbReference type="GO" id="GO:0004386">
    <property type="term" value="F:helicase activity"/>
    <property type="evidence" value="ECO:0007669"/>
    <property type="project" value="UniProtKB-KW"/>
</dbReference>
<dbReference type="Pfam" id="PF03461">
    <property type="entry name" value="TRCF"/>
    <property type="match status" value="1"/>
</dbReference>
<dbReference type="CDD" id="cd17991">
    <property type="entry name" value="DEXHc_TRCF"/>
    <property type="match status" value="1"/>
</dbReference>
<evidence type="ECO:0000256" key="2">
    <source>
        <dbReference type="ARBA" id="ARBA00022741"/>
    </source>
</evidence>
<dbReference type="Gene3D" id="3.40.50.300">
    <property type="entry name" value="P-loop containing nucleotide triphosphate hydrolases"/>
    <property type="match status" value="2"/>
</dbReference>
<dbReference type="PROSITE" id="PS51194">
    <property type="entry name" value="HELICASE_CTER"/>
    <property type="match status" value="1"/>
</dbReference>
<dbReference type="InterPro" id="IPR003711">
    <property type="entry name" value="CarD-like/TRCF_RID"/>
</dbReference>
<reference evidence="13" key="1">
    <citation type="journal article" date="2019" name="Int. J. Syst. Evol. Microbiol.">
        <title>The Global Catalogue of Microorganisms (GCM) 10K type strain sequencing project: providing services to taxonomists for standard genome sequencing and annotation.</title>
        <authorList>
            <consortium name="The Broad Institute Genomics Platform"/>
            <consortium name="The Broad Institute Genome Sequencing Center for Infectious Disease"/>
            <person name="Wu L."/>
            <person name="Ma J."/>
        </authorList>
    </citation>
    <scope>NUCLEOTIDE SEQUENCE [LARGE SCALE GENOMIC DNA]</scope>
    <source>
        <strain evidence="13">JCM 17563</strain>
    </source>
</reference>
<evidence type="ECO:0000256" key="6">
    <source>
        <dbReference type="ARBA" id="ARBA00022840"/>
    </source>
</evidence>
<dbReference type="PANTHER" id="PTHR47964">
    <property type="entry name" value="ATP-DEPENDENT DNA HELICASE HOMOLOG RECG, CHLOROPLASTIC"/>
    <property type="match status" value="1"/>
</dbReference>
<evidence type="ECO:0000256" key="4">
    <source>
        <dbReference type="ARBA" id="ARBA00022801"/>
    </source>
</evidence>
<organism evidence="12 13">
    <name type="scientific">Sphingomonas swuensis</name>
    <dbReference type="NCBI Taxonomy" id="977800"/>
    <lineage>
        <taxon>Bacteria</taxon>
        <taxon>Pseudomonadati</taxon>
        <taxon>Pseudomonadota</taxon>
        <taxon>Alphaproteobacteria</taxon>
        <taxon>Sphingomonadales</taxon>
        <taxon>Sphingomonadaceae</taxon>
        <taxon>Sphingomonas</taxon>
    </lineage>
</organism>
<evidence type="ECO:0000259" key="11">
    <source>
        <dbReference type="PROSITE" id="PS51194"/>
    </source>
</evidence>
<evidence type="ECO:0000313" key="13">
    <source>
        <dbReference type="Proteomes" id="UP001500235"/>
    </source>
</evidence>
<comment type="similarity">
    <text evidence="9">In the N-terminal section; belongs to the UvrB family.</text>
</comment>
<dbReference type="Gene3D" id="3.90.1150.50">
    <property type="entry name" value="Transcription-repair-coupling factor, D7 domain"/>
    <property type="match status" value="1"/>
</dbReference>
<evidence type="ECO:0000256" key="7">
    <source>
        <dbReference type="ARBA" id="ARBA00023125"/>
    </source>
</evidence>
<dbReference type="InterPro" id="IPR041471">
    <property type="entry name" value="UvrB_inter"/>
</dbReference>
<dbReference type="Pfam" id="PF00271">
    <property type="entry name" value="Helicase_C"/>
    <property type="match status" value="1"/>
</dbReference>
<keyword evidence="8 9" id="KW-0234">DNA repair</keyword>
<dbReference type="SUPFAM" id="SSF141259">
    <property type="entry name" value="CarD-like"/>
    <property type="match status" value="1"/>
</dbReference>
<keyword evidence="7 9" id="KW-0238">DNA-binding</keyword>
<feature type="domain" description="Helicase ATP-binding" evidence="10">
    <location>
        <begin position="540"/>
        <end position="700"/>
    </location>
</feature>
<evidence type="ECO:0000256" key="9">
    <source>
        <dbReference type="HAMAP-Rule" id="MF_00969"/>
    </source>
</evidence>
<dbReference type="SUPFAM" id="SSF143517">
    <property type="entry name" value="TRCF domain-like"/>
    <property type="match status" value="1"/>
</dbReference>
<dbReference type="Gene3D" id="2.40.10.170">
    <property type="match status" value="1"/>
</dbReference>
<gene>
    <name evidence="9" type="primary">mfd</name>
    <name evidence="12" type="ORF">GCM10022280_22550</name>
</gene>
<evidence type="ECO:0000256" key="8">
    <source>
        <dbReference type="ARBA" id="ARBA00023204"/>
    </source>
</evidence>
<feature type="domain" description="Helicase C-terminal" evidence="11">
    <location>
        <begin position="721"/>
        <end position="875"/>
    </location>
</feature>
<dbReference type="InterPro" id="IPR001650">
    <property type="entry name" value="Helicase_C-like"/>
</dbReference>
<dbReference type="InterPro" id="IPR011545">
    <property type="entry name" value="DEAD/DEAH_box_helicase_dom"/>
</dbReference>
<comment type="function">
    <text evidence="9">Couples transcription and DNA repair by recognizing RNA polymerase (RNAP) stalled at DNA lesions. Mediates ATP-dependent release of RNAP and its truncated transcript from the DNA, and recruitment of nucleotide excision repair machinery to the damaged site.</text>
</comment>
<dbReference type="RefSeq" id="WP_344707489.1">
    <property type="nucleotide sequence ID" value="NZ_BAABBQ010000001.1"/>
</dbReference>
<evidence type="ECO:0000256" key="1">
    <source>
        <dbReference type="ARBA" id="ARBA00022490"/>
    </source>
</evidence>
<dbReference type="SMART" id="SM01058">
    <property type="entry name" value="CarD_TRCF"/>
    <property type="match status" value="1"/>
</dbReference>
<evidence type="ECO:0000259" key="10">
    <source>
        <dbReference type="PROSITE" id="PS51192"/>
    </source>
</evidence>
<dbReference type="InterPro" id="IPR014001">
    <property type="entry name" value="Helicase_ATP-bd"/>
</dbReference>
<comment type="subcellular location">
    <subcellularLocation>
        <location evidence="9">Cytoplasm</location>
    </subcellularLocation>
</comment>
<accession>A0ABP7T5R0</accession>
<dbReference type="Proteomes" id="UP001500235">
    <property type="component" value="Unassembled WGS sequence"/>
</dbReference>
<dbReference type="PROSITE" id="PS51192">
    <property type="entry name" value="HELICASE_ATP_BIND_1"/>
    <property type="match status" value="1"/>
</dbReference>
<protein>
    <recommendedName>
        <fullName evidence="9">Transcription-repair-coupling factor</fullName>
        <shortName evidence="9">TRCF</shortName>
        <ecNumber evidence="9">3.6.4.-</ecNumber>
    </recommendedName>
</protein>
<dbReference type="SMART" id="SM00982">
    <property type="entry name" value="TRCF"/>
    <property type="match status" value="1"/>
</dbReference>
<dbReference type="EC" id="3.6.4.-" evidence="9"/>
<keyword evidence="2 9" id="KW-0547">Nucleotide-binding</keyword>
<keyword evidence="5 12" id="KW-0347">Helicase</keyword>
<dbReference type="InterPro" id="IPR004576">
    <property type="entry name" value="Mfd"/>
</dbReference>
<keyword evidence="3 9" id="KW-0227">DNA damage</keyword>
<dbReference type="InterPro" id="IPR047112">
    <property type="entry name" value="RecG/Mfd"/>
</dbReference>
<dbReference type="InterPro" id="IPR027417">
    <property type="entry name" value="P-loop_NTPase"/>
</dbReference>
<dbReference type="SMART" id="SM00487">
    <property type="entry name" value="DEXDc"/>
    <property type="match status" value="1"/>
</dbReference>
<dbReference type="EMBL" id="BAABBQ010000001">
    <property type="protein sequence ID" value="GAA4021473.1"/>
    <property type="molecule type" value="Genomic_DNA"/>
</dbReference>
<dbReference type="InterPro" id="IPR037235">
    <property type="entry name" value="TRCF-like_C_D7"/>
</dbReference>
<sequence length="1047" mass="111663">MARGDDKQQDVKLETGEVAAALLASEGGSVLFLARDEVRAAAIARMACEGAGPADDGLLVLHLPASDSLPGDSAPASPGVAGQRTSCLRQLREGVDRGRRILLVTSGEAAGRLLPSIEAFRGKPPLLEVGSDIDLEQFREAAVGLGYIEDDRVDEPGEVAIRGGVIDIFPGDVVEPFRIEVVDGRIAGIRSYDPLTQRTHGDIDCLEVGTVSEPSAAGGVPLADHLPDSALAYDAGADQRRHRFLALAADAARRLPKRALADICSDERWEDAIAGHARLDLAVGREEAPPRFIEHRNPERDFKRFAKGLLAEERTLVLLGSPRDLRFLVPRMAKGLKQSVESVESWSDLAAAKPGSLLALPMAVPRGLARKGLVAVAAADLIGSRAEQEGSATGNAVQAFAASEIRPGDVVVHEDHGLAVVAGITALPEDGGDAIVLRFAAEARRLVPVAEAGKLWRYGSEEEAVTLDKLDGSSWEKRRGEVLAAVAETARGLVVLADERMQATAPALEPDAARYEQLSASFPHSETADQLKAIQAIRDDLASGRPMNRLVIGDVGFGKTEVALRAAAMAVFAGRQVALTAPTTVLARQHLETFRERFAELGIEVAMLSRLVTGAEKKKVLAGIADGSIAMVVGTGAVAGKGVVYKDLGLVIIDEEQRFGTKDKDKLRDLGAPHSLSLTATPIPRTLQSALIGLQPMSVLATPPARRQPIRTEVGSFDPQQMRTALLRERSRGGQSFVVVPRIEDMAPLRKELEKLVPELSVAEAHGKMAAADIDESMVGFAAGDGDILLATNIIEAGLDVPRANTMIVVHADRFGLAQLHQLRGRVGRGARRGHILLMTGKEGEIAPRTLARLNTLAAFDRLGAGFAISARDLDLRGAGDLLGEEQSGHLKLIGIDLYQHLLGAALRRARGEDADPVIPELHLGATGHLPEEWIPEEEVRLSIYMRLARLEENGALDSFEAELADRFGKLPPEVEALLSQARIRMLAQAAGIARIDAGPAAVALTPTDRKAEAPASLEEKNGRWLLRTSDEEPMDALSDVLAELAA</sequence>
<dbReference type="PANTHER" id="PTHR47964:SF1">
    <property type="entry name" value="ATP-DEPENDENT DNA HELICASE HOMOLOG RECG, CHLOROPLASTIC"/>
    <property type="match status" value="1"/>
</dbReference>
<dbReference type="InterPro" id="IPR005118">
    <property type="entry name" value="TRCF_C"/>
</dbReference>
<keyword evidence="1 9" id="KW-0963">Cytoplasm</keyword>